<keyword evidence="4 6" id="KW-1133">Transmembrane helix</keyword>
<dbReference type="PANTHER" id="PTHR21716:SF62">
    <property type="entry name" value="TRANSPORT PROTEIN YDBI-RELATED"/>
    <property type="match status" value="1"/>
</dbReference>
<sequence>MPANQPSEPQYSFVKKVWIVGLIFSLIAIILLLLEATFDILILILAGSLIACFFRGLSKFIQKKTSWSSKISLLTSVIGIVLIVAGIFWLIGATVSSEIAKMEETFPTLLENAQDSLNGSSLGREVSHQLEQIQSSDKLPAFLSRFFMTTFGGIGDIYIILLIGIFFTVSPYIYKDGVVKLIPPSKRDRANDILKRLVNGLTKWLAGKFIAMLAVFVLTAIGLAIMGMPMWLTLAIIAGVLNFIPNFGPLAAMIPAVLVALTEDPTTALIVAIMYSAIQLFESSFITPRAQQRLIKIPPALIIISQIFVGALTGIWGIIFATPLMLILIILVQELYVKPMEKYSEK</sequence>
<evidence type="ECO:0000313" key="8">
    <source>
        <dbReference type="Proteomes" id="UP001595793"/>
    </source>
</evidence>
<evidence type="ECO:0000256" key="4">
    <source>
        <dbReference type="ARBA" id="ARBA00022989"/>
    </source>
</evidence>
<evidence type="ECO:0000313" key="7">
    <source>
        <dbReference type="EMBL" id="MFC4028480.1"/>
    </source>
</evidence>
<dbReference type="RefSeq" id="WP_290236350.1">
    <property type="nucleotide sequence ID" value="NZ_JAUFPZ010000002.1"/>
</dbReference>
<evidence type="ECO:0000256" key="2">
    <source>
        <dbReference type="ARBA" id="ARBA00009773"/>
    </source>
</evidence>
<keyword evidence="8" id="KW-1185">Reference proteome</keyword>
<feature type="transmembrane region" description="Helical" evidence="6">
    <location>
        <begin position="40"/>
        <end position="61"/>
    </location>
</feature>
<feature type="transmembrane region" description="Helical" evidence="6">
    <location>
        <begin position="146"/>
        <end position="174"/>
    </location>
</feature>
<gene>
    <name evidence="7" type="ORF">ACFOS1_13760</name>
</gene>
<proteinExistence type="inferred from homology"/>
<feature type="transmembrane region" description="Helical" evidence="6">
    <location>
        <begin position="73"/>
        <end position="92"/>
    </location>
</feature>
<dbReference type="Pfam" id="PF01594">
    <property type="entry name" value="AI-2E_transport"/>
    <property type="match status" value="1"/>
</dbReference>
<comment type="caution">
    <text evidence="7">The sequence shown here is derived from an EMBL/GenBank/DDBJ whole genome shotgun (WGS) entry which is preliminary data.</text>
</comment>
<protein>
    <submittedName>
        <fullName evidence="7">AI-2E family transporter</fullName>
    </submittedName>
</protein>
<keyword evidence="5 6" id="KW-0472">Membrane</keyword>
<comment type="similarity">
    <text evidence="2">Belongs to the autoinducer-2 exporter (AI-2E) (TC 2.A.86) family.</text>
</comment>
<dbReference type="EMBL" id="JBHSAS010000009">
    <property type="protein sequence ID" value="MFC4028480.1"/>
    <property type="molecule type" value="Genomic_DNA"/>
</dbReference>
<reference evidence="8" key="1">
    <citation type="journal article" date="2019" name="Int. J. Syst. Evol. Microbiol.">
        <title>The Global Catalogue of Microorganisms (GCM) 10K type strain sequencing project: providing services to taxonomists for standard genome sequencing and annotation.</title>
        <authorList>
            <consortium name="The Broad Institute Genomics Platform"/>
            <consortium name="The Broad Institute Genome Sequencing Center for Infectious Disease"/>
            <person name="Wu L."/>
            <person name="Ma J."/>
        </authorList>
    </citation>
    <scope>NUCLEOTIDE SEQUENCE [LARGE SCALE GENOMIC DNA]</scope>
    <source>
        <strain evidence="8">CECT 9128</strain>
    </source>
</reference>
<feature type="transmembrane region" description="Helical" evidence="6">
    <location>
        <begin position="17"/>
        <end position="34"/>
    </location>
</feature>
<comment type="subcellular location">
    <subcellularLocation>
        <location evidence="1">Membrane</location>
        <topology evidence="1">Multi-pass membrane protein</topology>
    </subcellularLocation>
</comment>
<evidence type="ECO:0000256" key="6">
    <source>
        <dbReference type="SAM" id="Phobius"/>
    </source>
</evidence>
<feature type="transmembrane region" description="Helical" evidence="6">
    <location>
        <begin position="268"/>
        <end position="287"/>
    </location>
</feature>
<feature type="transmembrane region" description="Helical" evidence="6">
    <location>
        <begin position="231"/>
        <end position="261"/>
    </location>
</feature>
<dbReference type="PANTHER" id="PTHR21716">
    <property type="entry name" value="TRANSMEMBRANE PROTEIN"/>
    <property type="match status" value="1"/>
</dbReference>
<keyword evidence="3 6" id="KW-0812">Transmembrane</keyword>
<feature type="transmembrane region" description="Helical" evidence="6">
    <location>
        <begin position="307"/>
        <end position="332"/>
    </location>
</feature>
<feature type="transmembrane region" description="Helical" evidence="6">
    <location>
        <begin position="205"/>
        <end position="225"/>
    </location>
</feature>
<organism evidence="7 8">
    <name type="scientific">Zunongwangia endophytica</name>
    <dbReference type="NCBI Taxonomy" id="1808945"/>
    <lineage>
        <taxon>Bacteria</taxon>
        <taxon>Pseudomonadati</taxon>
        <taxon>Bacteroidota</taxon>
        <taxon>Flavobacteriia</taxon>
        <taxon>Flavobacteriales</taxon>
        <taxon>Flavobacteriaceae</taxon>
        <taxon>Zunongwangia</taxon>
    </lineage>
</organism>
<accession>A0ABV8HCI4</accession>
<dbReference type="InterPro" id="IPR002549">
    <property type="entry name" value="AI-2E-like"/>
</dbReference>
<evidence type="ECO:0000256" key="3">
    <source>
        <dbReference type="ARBA" id="ARBA00022692"/>
    </source>
</evidence>
<evidence type="ECO:0000256" key="1">
    <source>
        <dbReference type="ARBA" id="ARBA00004141"/>
    </source>
</evidence>
<name>A0ABV8HCI4_9FLAO</name>
<dbReference type="Proteomes" id="UP001595793">
    <property type="component" value="Unassembled WGS sequence"/>
</dbReference>
<evidence type="ECO:0000256" key="5">
    <source>
        <dbReference type="ARBA" id="ARBA00023136"/>
    </source>
</evidence>